<dbReference type="HOGENOM" id="CLU_973100_0_0_1"/>
<protein>
    <submittedName>
        <fullName evidence="2">Uncharacterized protein</fullName>
    </submittedName>
</protein>
<proteinExistence type="predicted"/>
<name>A0A0C2WG82_AMAMK</name>
<reference evidence="2 3" key="1">
    <citation type="submission" date="2014-04" db="EMBL/GenBank/DDBJ databases">
        <title>Evolutionary Origins and Diversification of the Mycorrhizal Mutualists.</title>
        <authorList>
            <consortium name="DOE Joint Genome Institute"/>
            <consortium name="Mycorrhizal Genomics Consortium"/>
            <person name="Kohler A."/>
            <person name="Kuo A."/>
            <person name="Nagy L.G."/>
            <person name="Floudas D."/>
            <person name="Copeland A."/>
            <person name="Barry K.W."/>
            <person name="Cichocki N."/>
            <person name="Veneault-Fourrey C."/>
            <person name="LaButti K."/>
            <person name="Lindquist E.A."/>
            <person name="Lipzen A."/>
            <person name="Lundell T."/>
            <person name="Morin E."/>
            <person name="Murat C."/>
            <person name="Riley R."/>
            <person name="Ohm R."/>
            <person name="Sun H."/>
            <person name="Tunlid A."/>
            <person name="Henrissat B."/>
            <person name="Grigoriev I.V."/>
            <person name="Hibbett D.S."/>
            <person name="Martin F."/>
        </authorList>
    </citation>
    <scope>NUCLEOTIDE SEQUENCE [LARGE SCALE GENOMIC DNA]</scope>
    <source>
        <strain evidence="2 3">Koide BX008</strain>
    </source>
</reference>
<organism evidence="2 3">
    <name type="scientific">Amanita muscaria (strain Koide BX008)</name>
    <dbReference type="NCBI Taxonomy" id="946122"/>
    <lineage>
        <taxon>Eukaryota</taxon>
        <taxon>Fungi</taxon>
        <taxon>Dikarya</taxon>
        <taxon>Basidiomycota</taxon>
        <taxon>Agaricomycotina</taxon>
        <taxon>Agaricomycetes</taxon>
        <taxon>Agaricomycetidae</taxon>
        <taxon>Agaricales</taxon>
        <taxon>Pluteineae</taxon>
        <taxon>Amanitaceae</taxon>
        <taxon>Amanita</taxon>
    </lineage>
</organism>
<dbReference type="Proteomes" id="UP000054549">
    <property type="component" value="Unassembled WGS sequence"/>
</dbReference>
<sequence>MSPAIRGDSEYVPDSYQQQDSRVQGNSKSLSQQSNRYTPLVGLRDTPSLVDFDHESISTASAASNDNSRLPVSSQHIAEIDPFRQMVQLIKLGRGQLADYYQDLGTIPLGSWLYSTEKVLVDLTNLVGYVHEERKSGRISFKGERSKNIRLANTVVKKLDDVLKEIAKLSPEPISETQQHVKAATRVLLEDDMDFISDTGSEFDVKEEEVGEQADFSIREDKSSSSLDDSNDRASTPTSPVKRQSRSASFHEVPRSIDRSTTTPAAEPDSSYVPSWPINKNIPISD</sequence>
<gene>
    <name evidence="2" type="ORF">M378DRAFT_17787</name>
</gene>
<dbReference type="InParanoid" id="A0A0C2WG82"/>
<evidence type="ECO:0000313" key="2">
    <source>
        <dbReference type="EMBL" id="KIL55616.1"/>
    </source>
</evidence>
<accession>A0A0C2WG82</accession>
<feature type="compositionally biased region" description="Polar residues" evidence="1">
    <location>
        <begin position="236"/>
        <end position="248"/>
    </location>
</feature>
<dbReference type="AlphaFoldDB" id="A0A0C2WG82"/>
<dbReference type="EMBL" id="KN818493">
    <property type="protein sequence ID" value="KIL55616.1"/>
    <property type="molecule type" value="Genomic_DNA"/>
</dbReference>
<feature type="compositionally biased region" description="Polar residues" evidence="1">
    <location>
        <begin position="15"/>
        <end position="37"/>
    </location>
</feature>
<evidence type="ECO:0000256" key="1">
    <source>
        <dbReference type="SAM" id="MobiDB-lite"/>
    </source>
</evidence>
<keyword evidence="3" id="KW-1185">Reference proteome</keyword>
<feature type="region of interest" description="Disordered" evidence="1">
    <location>
        <begin position="200"/>
        <end position="286"/>
    </location>
</feature>
<evidence type="ECO:0000313" key="3">
    <source>
        <dbReference type="Proteomes" id="UP000054549"/>
    </source>
</evidence>
<feature type="region of interest" description="Disordered" evidence="1">
    <location>
        <begin position="1"/>
        <end position="37"/>
    </location>
</feature>